<comment type="caution">
    <text evidence="1">The sequence shown here is derived from an EMBL/GenBank/DDBJ whole genome shotgun (WGS) entry which is preliminary data.</text>
</comment>
<accession>A0AAD4R9F6</accession>
<reference evidence="1" key="1">
    <citation type="submission" date="2022-01" db="EMBL/GenBank/DDBJ databases">
        <title>Genome Sequence Resource for Two Populations of Ditylenchus destructor, the Migratory Endoparasitic Phytonematode.</title>
        <authorList>
            <person name="Zhang H."/>
            <person name="Lin R."/>
            <person name="Xie B."/>
        </authorList>
    </citation>
    <scope>NUCLEOTIDE SEQUENCE</scope>
    <source>
        <strain evidence="1">BazhouSP</strain>
    </source>
</reference>
<evidence type="ECO:0000313" key="2">
    <source>
        <dbReference type="Proteomes" id="UP001201812"/>
    </source>
</evidence>
<organism evidence="1 2">
    <name type="scientific">Ditylenchus destructor</name>
    <dbReference type="NCBI Taxonomy" id="166010"/>
    <lineage>
        <taxon>Eukaryota</taxon>
        <taxon>Metazoa</taxon>
        <taxon>Ecdysozoa</taxon>
        <taxon>Nematoda</taxon>
        <taxon>Chromadorea</taxon>
        <taxon>Rhabditida</taxon>
        <taxon>Tylenchina</taxon>
        <taxon>Tylenchomorpha</taxon>
        <taxon>Sphaerularioidea</taxon>
        <taxon>Anguinidae</taxon>
        <taxon>Anguininae</taxon>
        <taxon>Ditylenchus</taxon>
    </lineage>
</organism>
<sequence length="83" mass="9359">MKTEGLLTFRVGWTDGGATIKLGTQGLPRYNTTTHHGFIAVASDFGGRNFVKILESRRSREFWTFDGKESRIIAVGRKQEKVK</sequence>
<protein>
    <submittedName>
        <fullName evidence="1">Uncharacterized protein</fullName>
    </submittedName>
</protein>
<dbReference type="EMBL" id="JAKKPZ010000007">
    <property type="protein sequence ID" value="KAI1718931.1"/>
    <property type="molecule type" value="Genomic_DNA"/>
</dbReference>
<dbReference type="Proteomes" id="UP001201812">
    <property type="component" value="Unassembled WGS sequence"/>
</dbReference>
<evidence type="ECO:0000313" key="1">
    <source>
        <dbReference type="EMBL" id="KAI1718931.1"/>
    </source>
</evidence>
<name>A0AAD4R9F6_9BILA</name>
<keyword evidence="2" id="KW-1185">Reference proteome</keyword>
<proteinExistence type="predicted"/>
<gene>
    <name evidence="1" type="ORF">DdX_06045</name>
</gene>
<dbReference type="AlphaFoldDB" id="A0AAD4R9F6"/>